<sequence length="68" mass="8191">HVTKPETMQDFEWLCFNVLHEIAKDITDDVSYKLIACIKNILQRRTEWRELEEALVKWTASDCQRLRL</sequence>
<name>A0AAN4Z919_9BILA</name>
<keyword evidence="2" id="KW-1185">Reference proteome</keyword>
<gene>
    <name evidence="1" type="ORF">PMAYCL1PPCAC_05534</name>
</gene>
<feature type="non-terminal residue" evidence="1">
    <location>
        <position position="68"/>
    </location>
</feature>
<feature type="non-terminal residue" evidence="1">
    <location>
        <position position="1"/>
    </location>
</feature>
<evidence type="ECO:0000313" key="2">
    <source>
        <dbReference type="Proteomes" id="UP001328107"/>
    </source>
</evidence>
<comment type="caution">
    <text evidence="1">The sequence shown here is derived from an EMBL/GenBank/DDBJ whole genome shotgun (WGS) entry which is preliminary data.</text>
</comment>
<proteinExistence type="predicted"/>
<organism evidence="1 2">
    <name type="scientific">Pristionchus mayeri</name>
    <dbReference type="NCBI Taxonomy" id="1317129"/>
    <lineage>
        <taxon>Eukaryota</taxon>
        <taxon>Metazoa</taxon>
        <taxon>Ecdysozoa</taxon>
        <taxon>Nematoda</taxon>
        <taxon>Chromadorea</taxon>
        <taxon>Rhabditida</taxon>
        <taxon>Rhabditina</taxon>
        <taxon>Diplogasteromorpha</taxon>
        <taxon>Diplogasteroidea</taxon>
        <taxon>Neodiplogasteridae</taxon>
        <taxon>Pristionchus</taxon>
    </lineage>
</organism>
<dbReference type="EMBL" id="BTRK01000002">
    <property type="protein sequence ID" value="GMR35339.1"/>
    <property type="molecule type" value="Genomic_DNA"/>
</dbReference>
<dbReference type="Proteomes" id="UP001328107">
    <property type="component" value="Unassembled WGS sequence"/>
</dbReference>
<accession>A0AAN4Z919</accession>
<dbReference type="AlphaFoldDB" id="A0AAN4Z919"/>
<reference evidence="2" key="1">
    <citation type="submission" date="2022-10" db="EMBL/GenBank/DDBJ databases">
        <title>Genome assembly of Pristionchus species.</title>
        <authorList>
            <person name="Yoshida K."/>
            <person name="Sommer R.J."/>
        </authorList>
    </citation>
    <scope>NUCLEOTIDE SEQUENCE [LARGE SCALE GENOMIC DNA]</scope>
    <source>
        <strain evidence="2">RS5460</strain>
    </source>
</reference>
<evidence type="ECO:0000313" key="1">
    <source>
        <dbReference type="EMBL" id="GMR35339.1"/>
    </source>
</evidence>
<protein>
    <submittedName>
        <fullName evidence="1">Uncharacterized protein</fullName>
    </submittedName>
</protein>